<comment type="function">
    <text evidence="1">May act as a substrate-specific adapter of an E3 ubiquitin-protein ligase complex (CUL3-RBX1-BTB) which mediates the ubiquitination and subsequent proteasomal degradation of target proteins.</text>
</comment>
<evidence type="ECO:0000256" key="2">
    <source>
        <dbReference type="ARBA" id="ARBA00004906"/>
    </source>
</evidence>
<comment type="caution">
    <text evidence="4">The sequence shown here is derived from an EMBL/GenBank/DDBJ whole genome shotgun (WGS) entry which is preliminary data.</text>
</comment>
<dbReference type="AlphaFoldDB" id="A0AA41VDZ7"/>
<dbReference type="PANTHER" id="PTHR47274:SF1">
    <property type="entry name" value="BTB_POZ DOMAIN CONTAINING PROTEIN, EXPRESSED"/>
    <property type="match status" value="1"/>
</dbReference>
<proteinExistence type="predicted"/>
<reference evidence="4" key="1">
    <citation type="submission" date="2022-03" db="EMBL/GenBank/DDBJ databases">
        <title>A functionally conserved STORR gene fusion in Papaver species that diverged 16.8 million years ago.</title>
        <authorList>
            <person name="Catania T."/>
        </authorList>
    </citation>
    <scope>NUCLEOTIDE SEQUENCE</scope>
    <source>
        <strain evidence="4">S-191538</strain>
    </source>
</reference>
<dbReference type="Gene3D" id="3.30.710.10">
    <property type="entry name" value="Potassium Channel Kv1.1, Chain A"/>
    <property type="match status" value="1"/>
</dbReference>
<sequence length="240" mass="27318">MVCSICKTKPVSLYNRNGFDEEATDGSGVPICKTCYRKVCDIFHPADWGKTWLEETRDNGFLGGLAIAFKEGIHSDIQVKPGNGLPIPAHKFLLATRSEIFKTMLSSDACKVAPNDFISLPEFNQEELETFLEFLYRGNLDKEKFEKHFYSLTLAADKYVVPHLQKFCEQQIVKMLDSSNALKVLEISEVCSNETLKLAALKAILRYKQEIFTEHSFEEFSIQNPHLMVHIARAFLTVRT</sequence>
<dbReference type="Pfam" id="PF00651">
    <property type="entry name" value="BTB"/>
    <property type="match status" value="1"/>
</dbReference>
<comment type="pathway">
    <text evidence="2">Protein modification; protein ubiquitination.</text>
</comment>
<evidence type="ECO:0000313" key="5">
    <source>
        <dbReference type="Proteomes" id="UP001177140"/>
    </source>
</evidence>
<dbReference type="SMART" id="SM00225">
    <property type="entry name" value="BTB"/>
    <property type="match status" value="1"/>
</dbReference>
<dbReference type="InterPro" id="IPR011333">
    <property type="entry name" value="SKP1/BTB/POZ_sf"/>
</dbReference>
<dbReference type="CDD" id="cd18186">
    <property type="entry name" value="BTB_POZ_ZBTB_KLHL-like"/>
    <property type="match status" value="1"/>
</dbReference>
<protein>
    <recommendedName>
        <fullName evidence="3">BTB domain-containing protein</fullName>
    </recommendedName>
</protein>
<dbReference type="EMBL" id="JAJJMA010201566">
    <property type="protein sequence ID" value="MCL7039475.1"/>
    <property type="molecule type" value="Genomic_DNA"/>
</dbReference>
<organism evidence="4 5">
    <name type="scientific">Papaver nudicaule</name>
    <name type="common">Iceland poppy</name>
    <dbReference type="NCBI Taxonomy" id="74823"/>
    <lineage>
        <taxon>Eukaryota</taxon>
        <taxon>Viridiplantae</taxon>
        <taxon>Streptophyta</taxon>
        <taxon>Embryophyta</taxon>
        <taxon>Tracheophyta</taxon>
        <taxon>Spermatophyta</taxon>
        <taxon>Magnoliopsida</taxon>
        <taxon>Ranunculales</taxon>
        <taxon>Papaveraceae</taxon>
        <taxon>Papaveroideae</taxon>
        <taxon>Papaver</taxon>
    </lineage>
</organism>
<dbReference type="PANTHER" id="PTHR47274">
    <property type="entry name" value="BTB/POZ DOMAIN CONTAINING PROTEIN, EXPRESSED-RELATED"/>
    <property type="match status" value="1"/>
</dbReference>
<dbReference type="SUPFAM" id="SSF54695">
    <property type="entry name" value="POZ domain"/>
    <property type="match status" value="1"/>
</dbReference>
<dbReference type="Proteomes" id="UP001177140">
    <property type="component" value="Unassembled WGS sequence"/>
</dbReference>
<name>A0AA41VDZ7_PAPNU</name>
<evidence type="ECO:0000259" key="3">
    <source>
        <dbReference type="PROSITE" id="PS50097"/>
    </source>
</evidence>
<accession>A0AA41VDZ7</accession>
<dbReference type="Gene3D" id="1.25.40.420">
    <property type="match status" value="1"/>
</dbReference>
<dbReference type="InterPro" id="IPR044784">
    <property type="entry name" value="At1g01640-like"/>
</dbReference>
<evidence type="ECO:0000256" key="1">
    <source>
        <dbReference type="ARBA" id="ARBA00002668"/>
    </source>
</evidence>
<feature type="domain" description="BTB" evidence="3">
    <location>
        <begin position="75"/>
        <end position="144"/>
    </location>
</feature>
<gene>
    <name evidence="4" type="ORF">MKW94_028660</name>
</gene>
<evidence type="ECO:0000313" key="4">
    <source>
        <dbReference type="EMBL" id="MCL7039475.1"/>
    </source>
</evidence>
<dbReference type="InterPro" id="IPR000210">
    <property type="entry name" value="BTB/POZ_dom"/>
</dbReference>
<dbReference type="PROSITE" id="PS50097">
    <property type="entry name" value="BTB"/>
    <property type="match status" value="1"/>
</dbReference>
<keyword evidence="5" id="KW-1185">Reference proteome</keyword>